<keyword evidence="1 7" id="KW-0963">Cytoplasm</keyword>
<evidence type="ECO:0000256" key="5">
    <source>
        <dbReference type="ARBA" id="ARBA00022691"/>
    </source>
</evidence>
<comment type="caution">
    <text evidence="10">The sequence shown here is derived from an EMBL/GenBank/DDBJ whole genome shotgun (WGS) entry which is preliminary data.</text>
</comment>
<dbReference type="Proteomes" id="UP000437131">
    <property type="component" value="Unassembled WGS sequence"/>
</dbReference>
<protein>
    <recommendedName>
        <fullName evidence="7">Ribosomal RNA small subunit methyltransferase A</fullName>
        <ecNumber evidence="7">2.1.1.182</ecNumber>
    </recommendedName>
    <alternativeName>
        <fullName evidence="7">16S rRNA (adenine(1518)-N(6)/adenine(1519)-N(6))-dimethyltransferase</fullName>
    </alternativeName>
    <alternativeName>
        <fullName evidence="7">16S rRNA dimethyladenosine transferase</fullName>
    </alternativeName>
    <alternativeName>
        <fullName evidence="7">16S rRNA dimethylase</fullName>
    </alternativeName>
    <alternativeName>
        <fullName evidence="7">S-adenosylmethionine-6-N', N'-adenosyl(rRNA) dimethyltransferase</fullName>
    </alternativeName>
</protein>
<reference evidence="10 11" key="1">
    <citation type="submission" date="2019-11" db="EMBL/GenBank/DDBJ databases">
        <title>Isolation of a new High Light Tolerant Cyanobacteria.</title>
        <authorList>
            <person name="Dobson Z."/>
            <person name="Vaughn N."/>
            <person name="Vaughn M."/>
            <person name="Fromme P."/>
            <person name="Mazor Y."/>
        </authorList>
    </citation>
    <scope>NUCLEOTIDE SEQUENCE [LARGE SCALE GENOMIC DNA]</scope>
    <source>
        <strain evidence="10 11">0216</strain>
    </source>
</reference>
<dbReference type="InterPro" id="IPR020596">
    <property type="entry name" value="rRNA_Ade_Mease_Trfase_CS"/>
</dbReference>
<feature type="binding site" evidence="7 8">
    <location>
        <position position="14"/>
    </location>
    <ligand>
        <name>S-adenosyl-L-methionine</name>
        <dbReference type="ChEBI" id="CHEBI:59789"/>
    </ligand>
</feature>
<dbReference type="Gene3D" id="3.40.50.150">
    <property type="entry name" value="Vaccinia Virus protein VP39"/>
    <property type="match status" value="1"/>
</dbReference>
<comment type="subcellular location">
    <subcellularLocation>
        <location evidence="7">Cytoplasm</location>
    </subcellularLocation>
</comment>
<keyword evidence="2 7" id="KW-0698">rRNA processing</keyword>
<dbReference type="Gene3D" id="1.10.8.100">
    <property type="entry name" value="Ribosomal RNA adenine dimethylase-like, domain 2"/>
    <property type="match status" value="1"/>
</dbReference>
<comment type="similarity">
    <text evidence="7">Belongs to the class I-like SAM-binding methyltransferase superfamily. rRNA adenine N(6)-methyltransferase family. RsmA subfamily.</text>
</comment>
<dbReference type="PANTHER" id="PTHR11727">
    <property type="entry name" value="DIMETHYLADENOSINE TRANSFERASE"/>
    <property type="match status" value="1"/>
</dbReference>
<comment type="function">
    <text evidence="7">Specifically dimethylates two adjacent adenosines (A1518 and A1519) in the loop of a conserved hairpin near the 3'-end of 16S rRNA in the 30S particle. May play a critical role in biogenesis of 30S subunits.</text>
</comment>
<keyword evidence="6 7" id="KW-0694">RNA-binding</keyword>
<keyword evidence="5 7" id="KW-0949">S-adenosyl-L-methionine</keyword>
<dbReference type="InterPro" id="IPR011530">
    <property type="entry name" value="rRNA_adenine_dimethylase"/>
</dbReference>
<dbReference type="FunFam" id="1.10.8.100:FF:000001">
    <property type="entry name" value="Ribosomal RNA small subunit methyltransferase A"/>
    <property type="match status" value="1"/>
</dbReference>
<evidence type="ECO:0000256" key="2">
    <source>
        <dbReference type="ARBA" id="ARBA00022552"/>
    </source>
</evidence>
<dbReference type="SUPFAM" id="SSF53335">
    <property type="entry name" value="S-adenosyl-L-methionine-dependent methyltransferases"/>
    <property type="match status" value="1"/>
</dbReference>
<evidence type="ECO:0000256" key="1">
    <source>
        <dbReference type="ARBA" id="ARBA00022490"/>
    </source>
</evidence>
<dbReference type="HAMAP" id="MF_00607">
    <property type="entry name" value="16SrRNA_methyltr_A"/>
    <property type="match status" value="1"/>
</dbReference>
<dbReference type="InterPro" id="IPR001737">
    <property type="entry name" value="KsgA/Erm"/>
</dbReference>
<dbReference type="PROSITE" id="PS01131">
    <property type="entry name" value="RRNA_A_DIMETH"/>
    <property type="match status" value="1"/>
</dbReference>
<feature type="binding site" evidence="7 8">
    <location>
        <position position="12"/>
    </location>
    <ligand>
        <name>S-adenosyl-L-methionine</name>
        <dbReference type="ChEBI" id="CHEBI:59789"/>
    </ligand>
</feature>
<dbReference type="InterPro" id="IPR029063">
    <property type="entry name" value="SAM-dependent_MTases_sf"/>
</dbReference>
<evidence type="ECO:0000313" key="10">
    <source>
        <dbReference type="EMBL" id="MTF39837.1"/>
    </source>
</evidence>
<dbReference type="GO" id="GO:0052908">
    <property type="term" value="F:16S rRNA (adenine(1518)-N(6)/adenine(1519)-N(6))-dimethyltransferase activity"/>
    <property type="evidence" value="ECO:0007669"/>
    <property type="project" value="UniProtKB-EC"/>
</dbReference>
<evidence type="ECO:0000256" key="3">
    <source>
        <dbReference type="ARBA" id="ARBA00022603"/>
    </source>
</evidence>
<dbReference type="InterPro" id="IPR020598">
    <property type="entry name" value="rRNA_Ade_methylase_Trfase_N"/>
</dbReference>
<dbReference type="EMBL" id="WMIA01000017">
    <property type="protein sequence ID" value="MTF39837.1"/>
    <property type="molecule type" value="Genomic_DNA"/>
</dbReference>
<gene>
    <name evidence="7 10" type="primary">rsmA</name>
    <name evidence="7" type="synonym">ksgA</name>
    <name evidence="10" type="ORF">GGC33_13000</name>
</gene>
<evidence type="ECO:0000256" key="6">
    <source>
        <dbReference type="ARBA" id="ARBA00022884"/>
    </source>
</evidence>
<sequence>MTIRPRKQFGQHWLKSQKALDTIIFSAELNKSNPQTGTQGDRILEIGPGTGVLTKRLLPLVDKLLAVEIDRDLCKKLVNDYGKTDNFLLLEGDFLELNLPEILQPFPDFLAYNKVVANIPYNITGPIIEKLLGTISKPAEKQLDAIVLLIQKEVGERLTAEPNNKVYGALTLKVQYLADCEIVCTVPARDFYPPPKVDSVVVKITPRNLVNPAKNPAFLDSLIKLGFSSRRKMLKNNLKSLISPEKLNDTLEKLNLNPHARAENLSLEEWINLSNYLTSVGFKNI</sequence>
<evidence type="ECO:0000313" key="11">
    <source>
        <dbReference type="Proteomes" id="UP000437131"/>
    </source>
</evidence>
<feature type="binding site" evidence="7 8">
    <location>
        <position position="93"/>
    </location>
    <ligand>
        <name>S-adenosyl-L-methionine</name>
        <dbReference type="ChEBI" id="CHEBI:59789"/>
    </ligand>
</feature>
<dbReference type="GO" id="GO:0003723">
    <property type="term" value="F:RNA binding"/>
    <property type="evidence" value="ECO:0007669"/>
    <property type="project" value="UniProtKB-UniRule"/>
</dbReference>
<dbReference type="EC" id="2.1.1.182" evidence="7"/>
<accession>A0A844GTK7</accession>
<evidence type="ECO:0000256" key="7">
    <source>
        <dbReference type="HAMAP-Rule" id="MF_00607"/>
    </source>
</evidence>
<comment type="catalytic activity">
    <reaction evidence="7">
        <text>adenosine(1518)/adenosine(1519) in 16S rRNA + 4 S-adenosyl-L-methionine = N(6)-dimethyladenosine(1518)/N(6)-dimethyladenosine(1519) in 16S rRNA + 4 S-adenosyl-L-homocysteine + 4 H(+)</text>
        <dbReference type="Rhea" id="RHEA:19609"/>
        <dbReference type="Rhea" id="RHEA-COMP:10232"/>
        <dbReference type="Rhea" id="RHEA-COMP:10233"/>
        <dbReference type="ChEBI" id="CHEBI:15378"/>
        <dbReference type="ChEBI" id="CHEBI:57856"/>
        <dbReference type="ChEBI" id="CHEBI:59789"/>
        <dbReference type="ChEBI" id="CHEBI:74411"/>
        <dbReference type="ChEBI" id="CHEBI:74493"/>
        <dbReference type="EC" id="2.1.1.182"/>
    </reaction>
</comment>
<dbReference type="CDD" id="cd02440">
    <property type="entry name" value="AdoMet_MTases"/>
    <property type="match status" value="1"/>
</dbReference>
<dbReference type="SMART" id="SM00650">
    <property type="entry name" value="rADc"/>
    <property type="match status" value="1"/>
</dbReference>
<dbReference type="Pfam" id="PF00398">
    <property type="entry name" value="RrnaAD"/>
    <property type="match status" value="1"/>
</dbReference>
<organism evidence="10 11">
    <name type="scientific">Cyanobacterium aponinum 0216</name>
    <dbReference type="NCBI Taxonomy" id="2676140"/>
    <lineage>
        <taxon>Bacteria</taxon>
        <taxon>Bacillati</taxon>
        <taxon>Cyanobacteriota</taxon>
        <taxon>Cyanophyceae</taxon>
        <taxon>Oscillatoriophycideae</taxon>
        <taxon>Chroococcales</taxon>
        <taxon>Geminocystaceae</taxon>
        <taxon>Cyanobacterium</taxon>
    </lineage>
</organism>
<keyword evidence="3 7" id="KW-0489">Methyltransferase</keyword>
<dbReference type="InterPro" id="IPR023165">
    <property type="entry name" value="rRNA_Ade_diMease-like_C"/>
</dbReference>
<keyword evidence="4 7" id="KW-0808">Transferase</keyword>
<proteinExistence type="inferred from homology"/>
<evidence type="ECO:0000256" key="8">
    <source>
        <dbReference type="PROSITE-ProRule" id="PRU01026"/>
    </source>
</evidence>
<evidence type="ECO:0000256" key="4">
    <source>
        <dbReference type="ARBA" id="ARBA00022679"/>
    </source>
</evidence>
<dbReference type="NCBIfam" id="TIGR00755">
    <property type="entry name" value="ksgA"/>
    <property type="match status" value="1"/>
</dbReference>
<dbReference type="RefSeq" id="WP_015219619.1">
    <property type="nucleotide sequence ID" value="NZ_WMIA01000017.1"/>
</dbReference>
<feature type="binding site" evidence="7 8">
    <location>
        <position position="47"/>
    </location>
    <ligand>
        <name>S-adenosyl-L-methionine</name>
        <dbReference type="ChEBI" id="CHEBI:59789"/>
    </ligand>
</feature>
<feature type="binding site" evidence="7 8">
    <location>
        <position position="118"/>
    </location>
    <ligand>
        <name>S-adenosyl-L-methionine</name>
        <dbReference type="ChEBI" id="CHEBI:59789"/>
    </ligand>
</feature>
<evidence type="ECO:0000259" key="9">
    <source>
        <dbReference type="SMART" id="SM00650"/>
    </source>
</evidence>
<dbReference type="PROSITE" id="PS51689">
    <property type="entry name" value="SAM_RNA_A_N6_MT"/>
    <property type="match status" value="1"/>
</dbReference>
<name>A0A844GTK7_9CHRO</name>
<dbReference type="PANTHER" id="PTHR11727:SF7">
    <property type="entry name" value="DIMETHYLADENOSINE TRANSFERASE-RELATED"/>
    <property type="match status" value="1"/>
</dbReference>
<dbReference type="GO" id="GO:0005829">
    <property type="term" value="C:cytosol"/>
    <property type="evidence" value="ECO:0007669"/>
    <property type="project" value="TreeGrafter"/>
</dbReference>
<feature type="binding site" evidence="7 8">
    <location>
        <position position="68"/>
    </location>
    <ligand>
        <name>S-adenosyl-L-methionine</name>
        <dbReference type="ChEBI" id="CHEBI:59789"/>
    </ligand>
</feature>
<feature type="domain" description="Ribosomal RNA adenine methylase transferase N-terminal" evidence="9">
    <location>
        <begin position="19"/>
        <end position="208"/>
    </location>
</feature>
<dbReference type="AlphaFoldDB" id="A0A844GTK7"/>